<dbReference type="RefSeq" id="XP_001749655.1">
    <property type="nucleotide sequence ID" value="XM_001749603.1"/>
</dbReference>
<dbReference type="InParanoid" id="A9VAD0"/>
<gene>
    <name evidence="2" type="ORF">MONBRDRAFT_38823</name>
</gene>
<sequence>MAMLPVVVALLVGALIIALLLTSKRHRHVPYRPAQPNKPRLPLSTAHYCALFDLEAEDKPLAKIDGARPRVPRNALSWHMLQGRQQQKAILCDSRLDPSVAAVQRYLQRRADQQVRRRSPLARHTPHHDVRPARANPQPIRNASPLSRLKAA</sequence>
<keyword evidence="3" id="KW-1185">Reference proteome</keyword>
<proteinExistence type="predicted"/>
<dbReference type="AlphaFoldDB" id="A9VAD0"/>
<accession>A9VAD0</accession>
<evidence type="ECO:0000313" key="2">
    <source>
        <dbReference type="EMBL" id="EDQ85464.1"/>
    </source>
</evidence>
<evidence type="ECO:0000256" key="1">
    <source>
        <dbReference type="SAM" id="MobiDB-lite"/>
    </source>
</evidence>
<feature type="compositionally biased region" description="Basic residues" evidence="1">
    <location>
        <begin position="116"/>
        <end position="126"/>
    </location>
</feature>
<name>A9VAD0_MONBE</name>
<dbReference type="KEGG" id="mbr:MONBRDRAFT_38823"/>
<organism evidence="2 3">
    <name type="scientific">Monosiga brevicollis</name>
    <name type="common">Choanoflagellate</name>
    <dbReference type="NCBI Taxonomy" id="81824"/>
    <lineage>
        <taxon>Eukaryota</taxon>
        <taxon>Choanoflagellata</taxon>
        <taxon>Craspedida</taxon>
        <taxon>Salpingoecidae</taxon>
        <taxon>Monosiga</taxon>
    </lineage>
</organism>
<reference evidence="2 3" key="1">
    <citation type="journal article" date="2008" name="Nature">
        <title>The genome of the choanoflagellate Monosiga brevicollis and the origin of metazoans.</title>
        <authorList>
            <consortium name="JGI Sequencing"/>
            <person name="King N."/>
            <person name="Westbrook M.J."/>
            <person name="Young S.L."/>
            <person name="Kuo A."/>
            <person name="Abedin M."/>
            <person name="Chapman J."/>
            <person name="Fairclough S."/>
            <person name="Hellsten U."/>
            <person name="Isogai Y."/>
            <person name="Letunic I."/>
            <person name="Marr M."/>
            <person name="Pincus D."/>
            <person name="Putnam N."/>
            <person name="Rokas A."/>
            <person name="Wright K.J."/>
            <person name="Zuzow R."/>
            <person name="Dirks W."/>
            <person name="Good M."/>
            <person name="Goodstein D."/>
            <person name="Lemons D."/>
            <person name="Li W."/>
            <person name="Lyons J.B."/>
            <person name="Morris A."/>
            <person name="Nichols S."/>
            <person name="Richter D.J."/>
            <person name="Salamov A."/>
            <person name="Bork P."/>
            <person name="Lim W.A."/>
            <person name="Manning G."/>
            <person name="Miller W.T."/>
            <person name="McGinnis W."/>
            <person name="Shapiro H."/>
            <person name="Tjian R."/>
            <person name="Grigoriev I.V."/>
            <person name="Rokhsar D."/>
        </authorList>
    </citation>
    <scope>NUCLEOTIDE SEQUENCE [LARGE SCALE GENOMIC DNA]</scope>
    <source>
        <strain evidence="3">MX1 / ATCC 50154</strain>
    </source>
</reference>
<evidence type="ECO:0000313" key="3">
    <source>
        <dbReference type="Proteomes" id="UP000001357"/>
    </source>
</evidence>
<dbReference type="EMBL" id="CH991573">
    <property type="protein sequence ID" value="EDQ85464.1"/>
    <property type="molecule type" value="Genomic_DNA"/>
</dbReference>
<dbReference type="GeneID" id="5894899"/>
<feature type="region of interest" description="Disordered" evidence="1">
    <location>
        <begin position="111"/>
        <end position="152"/>
    </location>
</feature>
<dbReference type="Proteomes" id="UP000001357">
    <property type="component" value="Unassembled WGS sequence"/>
</dbReference>
<protein>
    <submittedName>
        <fullName evidence="2">Uncharacterized protein</fullName>
    </submittedName>
</protein>